<dbReference type="AlphaFoldDB" id="A0AAD9QLH1"/>
<dbReference type="EMBL" id="JARQWQ010000025">
    <property type="protein sequence ID" value="KAK2563441.1"/>
    <property type="molecule type" value="Genomic_DNA"/>
</dbReference>
<dbReference type="SUPFAM" id="SSF54495">
    <property type="entry name" value="UBC-like"/>
    <property type="match status" value="1"/>
</dbReference>
<evidence type="ECO:0000313" key="1">
    <source>
        <dbReference type="EMBL" id="KAK2563441.1"/>
    </source>
</evidence>
<organism evidence="1 2">
    <name type="scientific">Acropora cervicornis</name>
    <name type="common">Staghorn coral</name>
    <dbReference type="NCBI Taxonomy" id="6130"/>
    <lineage>
        <taxon>Eukaryota</taxon>
        <taxon>Metazoa</taxon>
        <taxon>Cnidaria</taxon>
        <taxon>Anthozoa</taxon>
        <taxon>Hexacorallia</taxon>
        <taxon>Scleractinia</taxon>
        <taxon>Astrocoeniina</taxon>
        <taxon>Acroporidae</taxon>
        <taxon>Acropora</taxon>
    </lineage>
</organism>
<reference evidence="1" key="2">
    <citation type="journal article" date="2023" name="Science">
        <title>Genomic signatures of disease resistance in endangered staghorn corals.</title>
        <authorList>
            <person name="Vollmer S.V."/>
            <person name="Selwyn J.D."/>
            <person name="Despard B.A."/>
            <person name="Roesel C.L."/>
        </authorList>
    </citation>
    <scope>NUCLEOTIDE SEQUENCE</scope>
    <source>
        <strain evidence="1">K2</strain>
    </source>
</reference>
<dbReference type="Proteomes" id="UP001249851">
    <property type="component" value="Unassembled WGS sequence"/>
</dbReference>
<comment type="caution">
    <text evidence="1">The sequence shown here is derived from an EMBL/GenBank/DDBJ whole genome shotgun (WGS) entry which is preliminary data.</text>
</comment>
<sequence length="166" mass="19215">MPWSASQQKRLAIEKQLLEAYIGGNRVTWIDPTGDTKVEARLTCSNNKEYTLRIYLPQDFPNSVPSMIVKTTWMTELKKRNGSDLDGHDDHTYGSQDGCTSICHFRADLWKDDNTLFQIFMKGLIWLEAYEAHLRTGYNLSKYLADIVSSRRFLSPAFSRKMRVQI</sequence>
<dbReference type="InterPro" id="IPR016135">
    <property type="entry name" value="UBQ-conjugating_enzyme/RWD"/>
</dbReference>
<protein>
    <submittedName>
        <fullName evidence="1">Uncharacterized protein</fullName>
    </submittedName>
</protein>
<evidence type="ECO:0000313" key="2">
    <source>
        <dbReference type="Proteomes" id="UP001249851"/>
    </source>
</evidence>
<name>A0AAD9QLH1_ACRCE</name>
<proteinExistence type="predicted"/>
<reference evidence="1" key="1">
    <citation type="journal article" date="2023" name="G3 (Bethesda)">
        <title>Whole genome assembly and annotation of the endangered Caribbean coral Acropora cervicornis.</title>
        <authorList>
            <person name="Selwyn J.D."/>
            <person name="Vollmer S.V."/>
        </authorList>
    </citation>
    <scope>NUCLEOTIDE SEQUENCE</scope>
    <source>
        <strain evidence="1">K2</strain>
    </source>
</reference>
<keyword evidence="2" id="KW-1185">Reference proteome</keyword>
<gene>
    <name evidence="1" type="ORF">P5673_013144</name>
</gene>
<accession>A0AAD9QLH1</accession>